<protein>
    <recommendedName>
        <fullName evidence="4">Transporter</fullName>
    </recommendedName>
</protein>
<evidence type="ECO:0000313" key="2">
    <source>
        <dbReference type="EMBL" id="QMU29306.1"/>
    </source>
</evidence>
<keyword evidence="3" id="KW-1185">Reference proteome</keyword>
<sequence length="312" mass="34794">MKTNFYSLLSRLSLFCVSFIPILAQAQTEQDAIMMGQRKFCVAGSVGYNSWTNYWEGTFKRDNENLGRVSTKSAMLMVNYGIRSNLNFMASLPYIKTEATKGTLSGLDGFQDAGVFVKWLPWQKQFGHQTVSLFAVGGYSTPSNKYNIDFLPLCVGLGSQVLSGRLIADVRVSNFTLTVSGAYLHRSNVEIDRPAYYTDHQINSHEVKMPDAGNFQLRTGYRSRLLIAEAFVDNMTTFGGFDIRKNDMPFVSNQMNSTKVGIEGKHYLAKLPAFGFHANAWRTLAGRNVGQATGFMAGVDYIFDFSPKTAKN</sequence>
<organism evidence="2 3">
    <name type="scientific">Adhaeribacter radiodurans</name>
    <dbReference type="NCBI Taxonomy" id="2745197"/>
    <lineage>
        <taxon>Bacteria</taxon>
        <taxon>Pseudomonadati</taxon>
        <taxon>Bacteroidota</taxon>
        <taxon>Cytophagia</taxon>
        <taxon>Cytophagales</taxon>
        <taxon>Hymenobacteraceae</taxon>
        <taxon>Adhaeribacter</taxon>
    </lineage>
</organism>
<dbReference type="SUPFAM" id="SSF56935">
    <property type="entry name" value="Porins"/>
    <property type="match status" value="1"/>
</dbReference>
<evidence type="ECO:0000313" key="3">
    <source>
        <dbReference type="Proteomes" id="UP000514509"/>
    </source>
</evidence>
<proteinExistence type="predicted"/>
<accession>A0A7L7L900</accession>
<feature type="signal peptide" evidence="1">
    <location>
        <begin position="1"/>
        <end position="26"/>
    </location>
</feature>
<feature type="chain" id="PRO_5029917418" description="Transporter" evidence="1">
    <location>
        <begin position="27"/>
        <end position="312"/>
    </location>
</feature>
<dbReference type="AlphaFoldDB" id="A0A7L7L900"/>
<name>A0A7L7L900_9BACT</name>
<dbReference type="RefSeq" id="WP_182411765.1">
    <property type="nucleotide sequence ID" value="NZ_CP055153.1"/>
</dbReference>
<evidence type="ECO:0008006" key="4">
    <source>
        <dbReference type="Google" id="ProtNLM"/>
    </source>
</evidence>
<evidence type="ECO:0000256" key="1">
    <source>
        <dbReference type="SAM" id="SignalP"/>
    </source>
</evidence>
<keyword evidence="1" id="KW-0732">Signal</keyword>
<dbReference type="KEGG" id="add:HUW48_15250"/>
<gene>
    <name evidence="2" type="ORF">HUW48_15250</name>
</gene>
<reference evidence="2 3" key="1">
    <citation type="submission" date="2020-08" db="EMBL/GenBank/DDBJ databases">
        <title>Adhaeribacter dokdonensis sp. nov., isolated from the rhizosphere of Elymus tsukushiensis, a plant native to the Dokdo Islands, Republic of Korea.</title>
        <authorList>
            <person name="Ghim S.Y."/>
        </authorList>
    </citation>
    <scope>NUCLEOTIDE SEQUENCE [LARGE SCALE GENOMIC DNA]</scope>
    <source>
        <strain evidence="2 3">KUDC8001</strain>
    </source>
</reference>
<dbReference type="EMBL" id="CP055153">
    <property type="protein sequence ID" value="QMU29306.1"/>
    <property type="molecule type" value="Genomic_DNA"/>
</dbReference>
<dbReference type="Proteomes" id="UP000514509">
    <property type="component" value="Chromosome"/>
</dbReference>